<feature type="domain" description="Nanos-type" evidence="10">
    <location>
        <begin position="151"/>
        <end position="205"/>
    </location>
</feature>
<evidence type="ECO:0000259" key="10">
    <source>
        <dbReference type="PROSITE" id="PS51522"/>
    </source>
</evidence>
<feature type="region of interest" description="Disordered" evidence="9">
    <location>
        <begin position="234"/>
        <end position="256"/>
    </location>
</feature>
<dbReference type="Gene3D" id="4.10.60.30">
    <property type="entry name" value="Nanos, RNA-binding domain"/>
    <property type="match status" value="1"/>
</dbReference>
<protein>
    <recommendedName>
        <fullName evidence="10">Nanos-type domain-containing protein</fullName>
    </recommendedName>
</protein>
<dbReference type="Pfam" id="PF05741">
    <property type="entry name" value="zf-nanos"/>
    <property type="match status" value="1"/>
</dbReference>
<evidence type="ECO:0000256" key="2">
    <source>
        <dbReference type="ARBA" id="ARBA00022490"/>
    </source>
</evidence>
<dbReference type="InterPro" id="IPR024161">
    <property type="entry name" value="Znf_nanos-typ"/>
</dbReference>
<keyword evidence="5" id="KW-0862">Zinc</keyword>
<dbReference type="GO" id="GO:0005737">
    <property type="term" value="C:cytoplasm"/>
    <property type="evidence" value="ECO:0007669"/>
    <property type="project" value="UniProtKB-SubCell"/>
</dbReference>
<evidence type="ECO:0000256" key="8">
    <source>
        <dbReference type="PROSITE-ProRule" id="PRU00855"/>
    </source>
</evidence>
<keyword evidence="7 8" id="KW-0694">RNA-binding</keyword>
<evidence type="ECO:0000256" key="9">
    <source>
        <dbReference type="SAM" id="MobiDB-lite"/>
    </source>
</evidence>
<evidence type="ECO:0000256" key="6">
    <source>
        <dbReference type="ARBA" id="ARBA00022845"/>
    </source>
</evidence>
<comment type="subcellular location">
    <subcellularLocation>
        <location evidence="1">Cytoplasm</location>
    </subcellularLocation>
</comment>
<reference evidence="11" key="1">
    <citation type="submission" date="2020-05" db="UniProtKB">
        <authorList>
            <consortium name="EnsemblMetazoa"/>
        </authorList>
    </citation>
    <scope>IDENTIFICATION</scope>
    <source>
        <strain evidence="11">FUMOZ</strain>
    </source>
</reference>
<dbReference type="InterPro" id="IPR008705">
    <property type="entry name" value="Nanos/Xcar2"/>
</dbReference>
<dbReference type="GO" id="GO:0003723">
    <property type="term" value="F:RNA binding"/>
    <property type="evidence" value="ECO:0007669"/>
    <property type="project" value="UniProtKB-UniRule"/>
</dbReference>
<keyword evidence="2" id="KW-0963">Cytoplasm</keyword>
<dbReference type="EnsemblMetazoa" id="AFUN005455-RA">
    <property type="protein sequence ID" value="AFUN005455-PA"/>
    <property type="gene ID" value="AFUN005455"/>
</dbReference>
<sequence>MADKRYETTTGDNANKTLALECAVRFLQKYPEFAQFVLNKSSYKFDIHALIAEAKRLDLKAAVEDIRNEFDANGTSSELSDTDQCNLEHRQHVSSVLHNQLDAQTDDKETEVDNTDNESSDRKVFQDITNQLKQKYSVRKNKTKNNSQLEHCVFCLNNGADKEEYESHSCKDESGNVTCPVLQKFVCSRCHATGANAHTAKYCPLKPIITPEDCLVMEQKWLQKRRRRHAVAVKTNDMDEQRKLSGDTKSRTRLRF</sequence>
<evidence type="ECO:0000256" key="5">
    <source>
        <dbReference type="ARBA" id="ARBA00022833"/>
    </source>
</evidence>
<name>A0A182RGU6_ANOFN</name>
<feature type="region of interest" description="Disordered" evidence="9">
    <location>
        <begin position="98"/>
        <end position="121"/>
    </location>
</feature>
<proteinExistence type="inferred from homology"/>
<evidence type="ECO:0000256" key="7">
    <source>
        <dbReference type="ARBA" id="ARBA00022884"/>
    </source>
</evidence>
<keyword evidence="3" id="KW-0479">Metal-binding</keyword>
<dbReference type="VEuPathDB" id="VectorBase:AFUN2_003469"/>
<keyword evidence="6 8" id="KW-0810">Translation regulation</keyword>
<comment type="similarity">
    <text evidence="8">Belongs to the nanos family.</text>
</comment>
<accession>A0A182RGU6</accession>
<dbReference type="AlphaFoldDB" id="A0A182RGU6"/>
<dbReference type="InterPro" id="IPR038129">
    <property type="entry name" value="Nanos_sf"/>
</dbReference>
<dbReference type="PANTHER" id="PTHR12887">
    <property type="entry name" value="NANOS PROTEIN"/>
    <property type="match status" value="1"/>
</dbReference>
<dbReference type="GO" id="GO:0008270">
    <property type="term" value="F:zinc ion binding"/>
    <property type="evidence" value="ECO:0007669"/>
    <property type="project" value="UniProtKB-KW"/>
</dbReference>
<dbReference type="GO" id="GO:0006417">
    <property type="term" value="P:regulation of translation"/>
    <property type="evidence" value="ECO:0007669"/>
    <property type="project" value="UniProtKB-UniRule"/>
</dbReference>
<evidence type="ECO:0000256" key="4">
    <source>
        <dbReference type="ARBA" id="ARBA00022771"/>
    </source>
</evidence>
<keyword evidence="4 8" id="KW-0863">Zinc-finger</keyword>
<dbReference type="STRING" id="62324.A0A182RGU6"/>
<organism evidence="11">
    <name type="scientific">Anopheles funestus</name>
    <name type="common">African malaria mosquito</name>
    <dbReference type="NCBI Taxonomy" id="62324"/>
    <lineage>
        <taxon>Eukaryota</taxon>
        <taxon>Metazoa</taxon>
        <taxon>Ecdysozoa</taxon>
        <taxon>Arthropoda</taxon>
        <taxon>Hexapoda</taxon>
        <taxon>Insecta</taxon>
        <taxon>Pterygota</taxon>
        <taxon>Neoptera</taxon>
        <taxon>Endopterygota</taxon>
        <taxon>Diptera</taxon>
        <taxon>Nematocera</taxon>
        <taxon>Culicoidea</taxon>
        <taxon>Culicidae</taxon>
        <taxon>Anophelinae</taxon>
        <taxon>Anopheles</taxon>
    </lineage>
</organism>
<dbReference type="VEuPathDB" id="VectorBase:AFUN005455"/>
<evidence type="ECO:0000256" key="1">
    <source>
        <dbReference type="ARBA" id="ARBA00004496"/>
    </source>
</evidence>
<evidence type="ECO:0000313" key="11">
    <source>
        <dbReference type="EnsemblMetazoa" id="AFUN005455-PA"/>
    </source>
</evidence>
<evidence type="ECO:0000256" key="3">
    <source>
        <dbReference type="ARBA" id="ARBA00022723"/>
    </source>
</evidence>
<feature type="compositionally biased region" description="Basic and acidic residues" evidence="9">
    <location>
        <begin position="236"/>
        <end position="250"/>
    </location>
</feature>
<dbReference type="PROSITE" id="PS51522">
    <property type="entry name" value="ZF_NANOS"/>
    <property type="match status" value="1"/>
</dbReference>
<feature type="compositionally biased region" description="Acidic residues" evidence="9">
    <location>
        <begin position="108"/>
        <end position="118"/>
    </location>
</feature>